<feature type="region of interest" description="Disordered" evidence="1">
    <location>
        <begin position="450"/>
        <end position="469"/>
    </location>
</feature>
<evidence type="ECO:0000313" key="3">
    <source>
        <dbReference type="EMBL" id="TQN45293.1"/>
    </source>
</evidence>
<proteinExistence type="predicted"/>
<evidence type="ECO:0000313" key="4">
    <source>
        <dbReference type="Proteomes" id="UP000320085"/>
    </source>
</evidence>
<gene>
    <name evidence="3" type="ORF">FHX52_4532</name>
</gene>
<dbReference type="AlphaFoldDB" id="A0A543PMJ1"/>
<feature type="transmembrane region" description="Helical" evidence="2">
    <location>
        <begin position="315"/>
        <end position="338"/>
    </location>
</feature>
<protein>
    <submittedName>
        <fullName evidence="3">Uncharacterized protein</fullName>
    </submittedName>
</protein>
<keyword evidence="2" id="KW-0812">Transmembrane</keyword>
<feature type="compositionally biased region" description="Low complexity" evidence="1">
    <location>
        <begin position="459"/>
        <end position="469"/>
    </location>
</feature>
<accession>A0A543PMJ1</accession>
<feature type="transmembrane region" description="Helical" evidence="2">
    <location>
        <begin position="283"/>
        <end position="303"/>
    </location>
</feature>
<evidence type="ECO:0000256" key="2">
    <source>
        <dbReference type="SAM" id="Phobius"/>
    </source>
</evidence>
<reference evidence="3 4" key="1">
    <citation type="submission" date="2019-06" db="EMBL/GenBank/DDBJ databases">
        <title>Sequencing the genomes of 1000 actinobacteria strains.</title>
        <authorList>
            <person name="Klenk H.-P."/>
        </authorList>
    </citation>
    <scope>NUCLEOTIDE SEQUENCE [LARGE SCALE GENOMIC DNA]</scope>
    <source>
        <strain evidence="3 4">DSM 21776</strain>
    </source>
</reference>
<feature type="transmembrane region" description="Helical" evidence="2">
    <location>
        <begin position="168"/>
        <end position="190"/>
    </location>
</feature>
<feature type="transmembrane region" description="Helical" evidence="2">
    <location>
        <begin position="210"/>
        <end position="231"/>
    </location>
</feature>
<organism evidence="3 4">
    <name type="scientific">Humibacillus xanthopallidus</name>
    <dbReference type="NCBI Taxonomy" id="412689"/>
    <lineage>
        <taxon>Bacteria</taxon>
        <taxon>Bacillati</taxon>
        <taxon>Actinomycetota</taxon>
        <taxon>Actinomycetes</taxon>
        <taxon>Micrococcales</taxon>
        <taxon>Intrasporangiaceae</taxon>
        <taxon>Humibacillus</taxon>
    </lineage>
</organism>
<feature type="transmembrane region" description="Helical" evidence="2">
    <location>
        <begin position="243"/>
        <end position="262"/>
    </location>
</feature>
<comment type="caution">
    <text evidence="3">The sequence shown here is derived from an EMBL/GenBank/DDBJ whole genome shotgun (WGS) entry which is preliminary data.</text>
</comment>
<dbReference type="RefSeq" id="WP_141824535.1">
    <property type="nucleotide sequence ID" value="NZ_BAAAQC010000013.1"/>
</dbReference>
<sequence>MAGHRVPVGRRVLHRAAASLLLAVLWFAWTPVRGASASAADATGVACAVAQVLVEDGLPQRALRVIAQARLTPPLDGSACAEAFAKANAAVQASLAKSAAAKKSLDKGKYEAAKATATEALASDRENTAATTVHTSAQAAIDGHLGESGPQTLLDQWDSFFESQLKPLAALLVPFLGVLAVLLVLARLLVLAPRRWRPLDDLSARSTRGWVLVTGLAGLLTGAGLLSISLSDVAELPLTPVDGGVVFGLAIVVGALAVFIAGPMLRDPRGADDEARRFPSLPVLIGAGAVLVAAAAVALVLTATTGTQLSAEGDAAGVLAVGILTSCLGATLLAWWLATRIRLTVSVTGPEDKASAADVGAVVALLGELGAEKPQGLEVPRGADVTALEGAFADLPDNAVLKALKSFIRGVSGVTPWSVALEGPAEQRAISISRNGRSVRSALICPDQILPPAPREDAGGQPAKAAASASSTGSVAAQVGPDPGITFSASFVLATLARDHPSMAQGLAGATDWRSIGLQFLGTVPGLPIEQKRARLALAVDADPANLSAALAYRHALDRSSTSYDDLVAYRDWLLRFDETLADAEGTSHLGLRLRARYTRAVIALNAVYAPDGALGAARTLAQELVRSALDSLENLQTETTTDADLQGLNKQFAHDVTGIRYLVGLDAERPEPTSLFGMYNLACTLASRNDVVWTPTVVNLDDDEDAVVLLRRASGMPDLRDWMNDDPQLDAFRKREGYRRAFLKAPRTDLLAVEPLSTFAAALKANGLVQPRIIASTDRRELALVLGTTTGVADHLVDVCTLHESLQTTLLVPGDPDAPASRPLARWAVEIVAELEKRGLASTPALRRCTSEEQEDVASTVAEAVLLRCSPTKDDDVAALDLNLPTYLQEWIVLVTAIA</sequence>
<dbReference type="OrthoDB" id="4904217at2"/>
<name>A0A543PMJ1_9MICO</name>
<dbReference type="EMBL" id="VFQF01000003">
    <property type="protein sequence ID" value="TQN45293.1"/>
    <property type="molecule type" value="Genomic_DNA"/>
</dbReference>
<keyword evidence="2" id="KW-0472">Membrane</keyword>
<dbReference type="Proteomes" id="UP000320085">
    <property type="component" value="Unassembled WGS sequence"/>
</dbReference>
<keyword evidence="2" id="KW-1133">Transmembrane helix</keyword>
<evidence type="ECO:0000256" key="1">
    <source>
        <dbReference type="SAM" id="MobiDB-lite"/>
    </source>
</evidence>